<evidence type="ECO:0000313" key="2">
    <source>
        <dbReference type="Proteomes" id="UP000011064"/>
    </source>
</evidence>
<reference evidence="2" key="1">
    <citation type="submission" date="2010-09" db="EMBL/GenBank/DDBJ databases">
        <title>The genome sequence of Geomyces destructans 20631-21.</title>
        <authorList>
            <consortium name="The Broad Institute Genome Sequencing Platform"/>
            <person name="Cuomo C.A."/>
            <person name="Blehert D.S."/>
            <person name="Lorch J.M."/>
            <person name="Young S.K."/>
            <person name="Zeng Q."/>
            <person name="Gargeya S."/>
            <person name="Fitzgerald M."/>
            <person name="Haas B."/>
            <person name="Abouelleil A."/>
            <person name="Alvarado L."/>
            <person name="Arachchi H.M."/>
            <person name="Berlin A."/>
            <person name="Brown A."/>
            <person name="Chapman S.B."/>
            <person name="Chen Z."/>
            <person name="Dunbar C."/>
            <person name="Freedman E."/>
            <person name="Gearin G."/>
            <person name="Gellesch M."/>
            <person name="Goldberg J."/>
            <person name="Griggs A."/>
            <person name="Gujja S."/>
            <person name="Heiman D."/>
            <person name="Howarth C."/>
            <person name="Larson L."/>
            <person name="Lui A."/>
            <person name="MacDonald P.J.P."/>
            <person name="Montmayeur A."/>
            <person name="Murphy C."/>
            <person name="Neiman D."/>
            <person name="Pearson M."/>
            <person name="Priest M."/>
            <person name="Roberts A."/>
            <person name="Saif S."/>
            <person name="Shea T."/>
            <person name="Shenoy N."/>
            <person name="Sisk P."/>
            <person name="Stolte C."/>
            <person name="Sykes S."/>
            <person name="Wortman J."/>
            <person name="Nusbaum C."/>
            <person name="Birren B."/>
        </authorList>
    </citation>
    <scope>NUCLEOTIDE SEQUENCE [LARGE SCALE GENOMIC DNA]</scope>
    <source>
        <strain evidence="2">ATCC MYA-4855 / 20631-21</strain>
    </source>
</reference>
<feature type="non-terminal residue" evidence="1">
    <location>
        <position position="77"/>
    </location>
</feature>
<protein>
    <submittedName>
        <fullName evidence="1">Uncharacterized protein</fullName>
    </submittedName>
</protein>
<dbReference type="HOGENOM" id="CLU_2644793_0_0_1"/>
<organism evidence="1 2">
    <name type="scientific">Pseudogymnoascus destructans (strain ATCC MYA-4855 / 20631-21)</name>
    <name type="common">Bat white-nose syndrome fungus</name>
    <name type="synonym">Geomyces destructans</name>
    <dbReference type="NCBI Taxonomy" id="658429"/>
    <lineage>
        <taxon>Eukaryota</taxon>
        <taxon>Fungi</taxon>
        <taxon>Dikarya</taxon>
        <taxon>Ascomycota</taxon>
        <taxon>Pezizomycotina</taxon>
        <taxon>Leotiomycetes</taxon>
        <taxon>Thelebolales</taxon>
        <taxon>Thelebolaceae</taxon>
        <taxon>Pseudogymnoascus</taxon>
    </lineage>
</organism>
<dbReference type="EMBL" id="GL574038">
    <property type="protein sequence ID" value="ELR10290.1"/>
    <property type="molecule type" value="Genomic_DNA"/>
</dbReference>
<proteinExistence type="predicted"/>
<sequence length="77" mass="9160">IPSNQESRRQKEFICPYTSRATPEPKRNRPKCKQHTAVSEIFSVITERSVNHWLKISKYLFENPFSTFFCLLRKVTL</sequence>
<evidence type="ECO:0000313" key="1">
    <source>
        <dbReference type="EMBL" id="ELR10290.1"/>
    </source>
</evidence>
<dbReference type="VEuPathDB" id="FungiDB:GMDG_08734"/>
<name>L8GAP5_PSED2</name>
<accession>L8GAP5</accession>
<gene>
    <name evidence="1" type="ORF">GMDG_08734</name>
</gene>
<dbReference type="AlphaFoldDB" id="L8GAP5"/>
<dbReference type="InParanoid" id="L8GAP5"/>
<keyword evidence="2" id="KW-1185">Reference proteome</keyword>
<dbReference type="Proteomes" id="UP000011064">
    <property type="component" value="Unassembled WGS sequence"/>
</dbReference>